<reference evidence="1 2" key="1">
    <citation type="submission" date="2016-07" db="EMBL/GenBank/DDBJ databases">
        <title>Pervasive Adenine N6-methylation of Active Genes in Fungi.</title>
        <authorList>
            <consortium name="DOE Joint Genome Institute"/>
            <person name="Mondo S.J."/>
            <person name="Dannebaum R.O."/>
            <person name="Kuo R.C."/>
            <person name="Labutti K."/>
            <person name="Haridas S."/>
            <person name="Kuo A."/>
            <person name="Salamov A."/>
            <person name="Ahrendt S.R."/>
            <person name="Lipzen A."/>
            <person name="Sullivan W."/>
            <person name="Andreopoulos W.B."/>
            <person name="Clum A."/>
            <person name="Lindquist E."/>
            <person name="Daum C."/>
            <person name="Ramamoorthy G.K."/>
            <person name="Gryganskyi A."/>
            <person name="Culley D."/>
            <person name="Magnuson J.K."/>
            <person name="James T.Y."/>
            <person name="O'Malley M.A."/>
            <person name="Stajich J.E."/>
            <person name="Spatafora J.W."/>
            <person name="Visel A."/>
            <person name="Grigoriev I.V."/>
        </authorList>
    </citation>
    <scope>NUCLEOTIDE SEQUENCE [LARGE SCALE GENOMIC DNA]</scope>
    <source>
        <strain evidence="1 2">CBS 931.73</strain>
    </source>
</reference>
<dbReference type="InterPro" id="IPR032675">
    <property type="entry name" value="LRR_dom_sf"/>
</dbReference>
<evidence type="ECO:0008006" key="3">
    <source>
        <dbReference type="Google" id="ProtNLM"/>
    </source>
</evidence>
<dbReference type="PANTHER" id="PTHR13318">
    <property type="entry name" value="PARTNER OF PAIRED, ISOFORM B-RELATED"/>
    <property type="match status" value="1"/>
</dbReference>
<dbReference type="EMBL" id="MCFE01000008">
    <property type="protein sequence ID" value="ORY07448.1"/>
    <property type="molecule type" value="Genomic_DNA"/>
</dbReference>
<dbReference type="SUPFAM" id="SSF52047">
    <property type="entry name" value="RNI-like"/>
    <property type="match status" value="1"/>
</dbReference>
<evidence type="ECO:0000313" key="1">
    <source>
        <dbReference type="EMBL" id="ORY07448.1"/>
    </source>
</evidence>
<dbReference type="InParanoid" id="A0A1Y1ZB03"/>
<dbReference type="Proteomes" id="UP000193498">
    <property type="component" value="Unassembled WGS sequence"/>
</dbReference>
<dbReference type="AlphaFoldDB" id="A0A1Y1ZB03"/>
<dbReference type="GO" id="GO:0019005">
    <property type="term" value="C:SCF ubiquitin ligase complex"/>
    <property type="evidence" value="ECO:0007669"/>
    <property type="project" value="TreeGrafter"/>
</dbReference>
<protein>
    <recommendedName>
        <fullName evidence="3">RNI-like protein</fullName>
    </recommendedName>
</protein>
<gene>
    <name evidence="1" type="ORF">K493DRAFT_403687</name>
</gene>
<evidence type="ECO:0000313" key="2">
    <source>
        <dbReference type="Proteomes" id="UP000193498"/>
    </source>
</evidence>
<sequence>MLYSKPFAFLQSFNAPESPEEFELERESTDISYRIQLLLSTLVGADFRHRQEGRANYIDYIRQLDFLLMDPLRNEFAPARGSYKRDKIHHLFEPLLLSAGLQYHRLRHLEIHFDKNQSAILTSKNVLDIAQCCQNLRVFRVRAKNTFNDADLATLLQRQQPNTFQELLIERSLEMSFENSLRALRAQHHSSFVKISLEITNCHRLSNDGLAVPARSFSALRHLIIRETAITSSKVINLCESSGVALQTLNLSVDVRLQPELVSTLVSHCPSLKNVAFSFLSYNLVDLEILANGCNRLQKLKLGHPQENDLHQIESTLCRVISSCEGLEYLDIGHTPATPLVISQLSGKSTLHELKIDFAFQTNIFWTQVAVCLGERFAWCVDRDDLNTIIYRRKA</sequence>
<comment type="caution">
    <text evidence="1">The sequence shown here is derived from an EMBL/GenBank/DDBJ whole genome shotgun (WGS) entry which is preliminary data.</text>
</comment>
<accession>A0A1Y1ZB03</accession>
<dbReference type="Gene3D" id="3.80.10.10">
    <property type="entry name" value="Ribonuclease Inhibitor"/>
    <property type="match status" value="1"/>
</dbReference>
<dbReference type="GO" id="GO:0031146">
    <property type="term" value="P:SCF-dependent proteasomal ubiquitin-dependent protein catabolic process"/>
    <property type="evidence" value="ECO:0007669"/>
    <property type="project" value="TreeGrafter"/>
</dbReference>
<proteinExistence type="predicted"/>
<keyword evidence="2" id="KW-1185">Reference proteome</keyword>
<name>A0A1Y1ZB03_9FUNG</name>
<organism evidence="1 2">
    <name type="scientific">Basidiobolus meristosporus CBS 931.73</name>
    <dbReference type="NCBI Taxonomy" id="1314790"/>
    <lineage>
        <taxon>Eukaryota</taxon>
        <taxon>Fungi</taxon>
        <taxon>Fungi incertae sedis</taxon>
        <taxon>Zoopagomycota</taxon>
        <taxon>Entomophthoromycotina</taxon>
        <taxon>Basidiobolomycetes</taxon>
        <taxon>Basidiobolales</taxon>
        <taxon>Basidiobolaceae</taxon>
        <taxon>Basidiobolus</taxon>
    </lineage>
</organism>